<evidence type="ECO:0000313" key="1">
    <source>
        <dbReference type="EMBL" id="MCE0481313.1"/>
    </source>
</evidence>
<name>A0ABS8VNY1_DATST</name>
<proteinExistence type="predicted"/>
<sequence>GHDSYYKSYHLARLVLSLILRDPVLDNSPIFHPMPPQYDSYLPGQCLEATVTWLDKGIVNRELMEIWKRLSRITKGRGCKDVVMVILAALLCRIWNTRNATL</sequence>
<dbReference type="Proteomes" id="UP000823775">
    <property type="component" value="Unassembled WGS sequence"/>
</dbReference>
<accession>A0ABS8VNY1</accession>
<organism evidence="1 2">
    <name type="scientific">Datura stramonium</name>
    <name type="common">Jimsonweed</name>
    <name type="synonym">Common thornapple</name>
    <dbReference type="NCBI Taxonomy" id="4076"/>
    <lineage>
        <taxon>Eukaryota</taxon>
        <taxon>Viridiplantae</taxon>
        <taxon>Streptophyta</taxon>
        <taxon>Embryophyta</taxon>
        <taxon>Tracheophyta</taxon>
        <taxon>Spermatophyta</taxon>
        <taxon>Magnoliopsida</taxon>
        <taxon>eudicotyledons</taxon>
        <taxon>Gunneridae</taxon>
        <taxon>Pentapetalae</taxon>
        <taxon>asterids</taxon>
        <taxon>lamiids</taxon>
        <taxon>Solanales</taxon>
        <taxon>Solanaceae</taxon>
        <taxon>Solanoideae</taxon>
        <taxon>Datureae</taxon>
        <taxon>Datura</taxon>
    </lineage>
</organism>
<keyword evidence="2" id="KW-1185">Reference proteome</keyword>
<feature type="non-terminal residue" evidence="1">
    <location>
        <position position="1"/>
    </location>
</feature>
<evidence type="ECO:0000313" key="2">
    <source>
        <dbReference type="Proteomes" id="UP000823775"/>
    </source>
</evidence>
<comment type="caution">
    <text evidence="1">The sequence shown here is derived from an EMBL/GenBank/DDBJ whole genome shotgun (WGS) entry which is preliminary data.</text>
</comment>
<protein>
    <recommendedName>
        <fullName evidence="3">Gigantea</fullName>
    </recommendedName>
</protein>
<gene>
    <name evidence="1" type="ORF">HAX54_038968</name>
</gene>
<evidence type="ECO:0008006" key="3">
    <source>
        <dbReference type="Google" id="ProtNLM"/>
    </source>
</evidence>
<reference evidence="1 2" key="1">
    <citation type="journal article" date="2021" name="BMC Genomics">
        <title>Datura genome reveals duplications of psychoactive alkaloid biosynthetic genes and high mutation rate following tissue culture.</title>
        <authorList>
            <person name="Rajewski A."/>
            <person name="Carter-House D."/>
            <person name="Stajich J."/>
            <person name="Litt A."/>
        </authorList>
    </citation>
    <scope>NUCLEOTIDE SEQUENCE [LARGE SCALE GENOMIC DNA]</scope>
    <source>
        <strain evidence="1">AR-01</strain>
    </source>
</reference>
<dbReference type="EMBL" id="JACEIK010005359">
    <property type="protein sequence ID" value="MCE0481313.1"/>
    <property type="molecule type" value="Genomic_DNA"/>
</dbReference>